<dbReference type="Proteomes" id="UP000185003">
    <property type="component" value="Unassembled WGS sequence"/>
</dbReference>
<dbReference type="OrthoDB" id="633506at2"/>
<accession>A0A1N6DEG8</accession>
<name>A0A1N6DEG8_9BACT</name>
<sequence>MKRSLCLALLLLALRAGAQVSMTPQVPPAGVILKAQLWNIMLVSANDRPLNVRISLRLLDAQTSQPMLTGITRNLIVSKGAKQLQVNDVMPVQYEYLSAVIDRSVNGLLPAGNYLACYTLMVEGDKGNTYREDCIPVTIEPVSPPLLNMPANQSELETKQPQFTWIPPAPAGMFNNLNYEMRVAEIREGQSAAEAVQQNIPVFRVNRQREMYLNYPAGAAKLDTGKNYAWTVIAKNGELFAAQAEVWTFRIKALQHVVSRNNDVYTQLRKSLDGRVVYASGPLQLAYVNETADSTVQYELIALEDQNKVLHNGDLRVKRGNNFLDVPLGKRNKFTEGKSYLFRLRNGRQEYWQLKFIYTRGK</sequence>
<keyword evidence="3" id="KW-1185">Reference proteome</keyword>
<gene>
    <name evidence="2" type="ORF">SAMN04488055_0665</name>
</gene>
<dbReference type="AlphaFoldDB" id="A0A1N6DEG8"/>
<protein>
    <recommendedName>
        <fullName evidence="4">DUF3868 domain-containing protein</fullName>
    </recommendedName>
</protein>
<organism evidence="2 3">
    <name type="scientific">Chitinophaga niabensis</name>
    <dbReference type="NCBI Taxonomy" id="536979"/>
    <lineage>
        <taxon>Bacteria</taxon>
        <taxon>Pseudomonadati</taxon>
        <taxon>Bacteroidota</taxon>
        <taxon>Chitinophagia</taxon>
        <taxon>Chitinophagales</taxon>
        <taxon>Chitinophagaceae</taxon>
        <taxon>Chitinophaga</taxon>
    </lineage>
</organism>
<reference evidence="2 3" key="1">
    <citation type="submission" date="2016-11" db="EMBL/GenBank/DDBJ databases">
        <authorList>
            <person name="Jaros S."/>
            <person name="Januszkiewicz K."/>
            <person name="Wedrychowicz H."/>
        </authorList>
    </citation>
    <scope>NUCLEOTIDE SEQUENCE [LARGE SCALE GENOMIC DNA]</scope>
    <source>
        <strain evidence="2 3">DSM 24787</strain>
    </source>
</reference>
<dbReference type="EMBL" id="FSRA01000001">
    <property type="protein sequence ID" value="SIN69156.1"/>
    <property type="molecule type" value="Genomic_DNA"/>
</dbReference>
<dbReference type="RefSeq" id="WP_074237823.1">
    <property type="nucleotide sequence ID" value="NZ_FSRA01000001.1"/>
</dbReference>
<keyword evidence="1" id="KW-0732">Signal</keyword>
<dbReference type="STRING" id="536979.SAMN04488055_0665"/>
<feature type="signal peptide" evidence="1">
    <location>
        <begin position="1"/>
        <end position="18"/>
    </location>
</feature>
<evidence type="ECO:0000313" key="2">
    <source>
        <dbReference type="EMBL" id="SIN69156.1"/>
    </source>
</evidence>
<evidence type="ECO:0000313" key="3">
    <source>
        <dbReference type="Proteomes" id="UP000185003"/>
    </source>
</evidence>
<feature type="chain" id="PRO_5012093918" description="DUF3868 domain-containing protein" evidence="1">
    <location>
        <begin position="19"/>
        <end position="362"/>
    </location>
</feature>
<dbReference type="Gene3D" id="2.60.40.10">
    <property type="entry name" value="Immunoglobulins"/>
    <property type="match status" value="1"/>
</dbReference>
<dbReference type="InterPro" id="IPR013783">
    <property type="entry name" value="Ig-like_fold"/>
</dbReference>
<evidence type="ECO:0000256" key="1">
    <source>
        <dbReference type="SAM" id="SignalP"/>
    </source>
</evidence>
<proteinExistence type="predicted"/>
<evidence type="ECO:0008006" key="4">
    <source>
        <dbReference type="Google" id="ProtNLM"/>
    </source>
</evidence>